<dbReference type="PANTHER" id="PTHR10889">
    <property type="entry name" value="DEOXYRIBOSE-PHOSPHATE ALDOLASE"/>
    <property type="match status" value="1"/>
</dbReference>
<evidence type="ECO:0000256" key="4">
    <source>
        <dbReference type="ARBA" id="ARBA00023270"/>
    </source>
</evidence>
<dbReference type="FunFam" id="3.20.20.70:FF:000044">
    <property type="entry name" value="Deoxyribose-phosphate aldolase"/>
    <property type="match status" value="1"/>
</dbReference>
<dbReference type="PIRSF" id="PIRSF001357">
    <property type="entry name" value="DeoC"/>
    <property type="match status" value="1"/>
</dbReference>
<comment type="pathway">
    <text evidence="7">Carbohydrate degradation; 2-deoxy-D-ribose 1-phosphate degradation; D-glyceraldehyde 3-phosphate and acetaldehyde from 2-deoxy-alpha-D-ribose 1-phosphate: step 2/2.</text>
</comment>
<dbReference type="AlphaFoldDB" id="A0A937JZ75"/>
<comment type="catalytic activity">
    <reaction evidence="5 7">
        <text>2-deoxy-D-ribose 5-phosphate = D-glyceraldehyde 3-phosphate + acetaldehyde</text>
        <dbReference type="Rhea" id="RHEA:12821"/>
        <dbReference type="ChEBI" id="CHEBI:15343"/>
        <dbReference type="ChEBI" id="CHEBI:59776"/>
        <dbReference type="ChEBI" id="CHEBI:62877"/>
        <dbReference type="EC" id="4.1.2.4"/>
    </reaction>
</comment>
<dbReference type="SUPFAM" id="SSF51569">
    <property type="entry name" value="Aldolase"/>
    <property type="match status" value="1"/>
</dbReference>
<dbReference type="NCBIfam" id="TIGR00126">
    <property type="entry name" value="deoC"/>
    <property type="match status" value="1"/>
</dbReference>
<dbReference type="Pfam" id="PF01791">
    <property type="entry name" value="DeoC"/>
    <property type="match status" value="1"/>
</dbReference>
<accession>A0A937JZ75</accession>
<dbReference type="EMBL" id="JAESIY010000001">
    <property type="protein sequence ID" value="MBL3654881.1"/>
    <property type="molecule type" value="Genomic_DNA"/>
</dbReference>
<dbReference type="GO" id="GO:0016052">
    <property type="term" value="P:carbohydrate catabolic process"/>
    <property type="evidence" value="ECO:0007669"/>
    <property type="project" value="TreeGrafter"/>
</dbReference>
<keyword evidence="3 7" id="KW-0456">Lyase</keyword>
<comment type="caution">
    <text evidence="8">The sequence shown here is derived from an EMBL/GenBank/DDBJ whole genome shotgun (WGS) entry which is preliminary data.</text>
</comment>
<gene>
    <name evidence="7 8" type="primary">deoC</name>
    <name evidence="8" type="ORF">JL102_01965</name>
</gene>
<comment type="similarity">
    <text evidence="1 7">Belongs to the DeoC/FbaB aldolase family. DeoC type 1 subfamily.</text>
</comment>
<dbReference type="GO" id="GO:0009264">
    <property type="term" value="P:deoxyribonucleotide catabolic process"/>
    <property type="evidence" value="ECO:0007669"/>
    <property type="project" value="UniProtKB-UniRule"/>
</dbReference>
<evidence type="ECO:0000313" key="8">
    <source>
        <dbReference type="EMBL" id="MBL3654881.1"/>
    </source>
</evidence>
<dbReference type="InterPro" id="IPR013785">
    <property type="entry name" value="Aldolase_TIM"/>
</dbReference>
<sequence length="216" mass="23929">MKDLHKYIEQTNLKPTMTAEDVDILVQEAIDYNFRGICVPPFWVKKAAREIENRDIQMVTVVGFPLGYQMTEAKIREIEVAIDNGADELDIVMNMSAFKTGMPWTKIELAKCSKLIHEHSCIMKVIIETAYLNNEEIEVASKLCADAGVDFVKTSTGFAPSGAQVEHIRLMRSVLPSQVRIKASGGVKTKAQAIELIQAGADRIGTSSGKEIVKED</sequence>
<dbReference type="InterPro" id="IPR028581">
    <property type="entry name" value="DeoC_typeI"/>
</dbReference>
<dbReference type="Gene3D" id="3.20.20.70">
    <property type="entry name" value="Aldolase class I"/>
    <property type="match status" value="1"/>
</dbReference>
<evidence type="ECO:0000313" key="9">
    <source>
        <dbReference type="Proteomes" id="UP000659388"/>
    </source>
</evidence>
<feature type="active site" description="Proton donor/acceptor" evidence="7">
    <location>
        <position position="90"/>
    </location>
</feature>
<keyword evidence="9" id="KW-1185">Reference proteome</keyword>
<dbReference type="InterPro" id="IPR011343">
    <property type="entry name" value="DeoC"/>
</dbReference>
<dbReference type="RefSeq" id="WP_202241998.1">
    <property type="nucleotide sequence ID" value="NZ_JAESIY010000001.1"/>
</dbReference>
<evidence type="ECO:0000256" key="3">
    <source>
        <dbReference type="ARBA" id="ARBA00023239"/>
    </source>
</evidence>
<evidence type="ECO:0000256" key="1">
    <source>
        <dbReference type="ARBA" id="ARBA00010936"/>
    </source>
</evidence>
<dbReference type="GO" id="GO:0004139">
    <property type="term" value="F:deoxyribose-phosphate aldolase activity"/>
    <property type="evidence" value="ECO:0007669"/>
    <property type="project" value="UniProtKB-UniRule"/>
</dbReference>
<comment type="function">
    <text evidence="6 7">Catalyzes a reversible aldol reaction between acetaldehyde and D-glyceraldehyde 3-phosphate to generate 2-deoxy-D-ribose 5-phosphate.</text>
</comment>
<evidence type="ECO:0000256" key="7">
    <source>
        <dbReference type="HAMAP-Rule" id="MF_00114"/>
    </source>
</evidence>
<dbReference type="CDD" id="cd00959">
    <property type="entry name" value="DeoC"/>
    <property type="match status" value="1"/>
</dbReference>
<dbReference type="Proteomes" id="UP000659388">
    <property type="component" value="Unassembled WGS sequence"/>
</dbReference>
<dbReference type="SMART" id="SM01133">
    <property type="entry name" value="DeoC"/>
    <property type="match status" value="1"/>
</dbReference>
<name>A0A937JZ75_9BACT</name>
<protein>
    <recommendedName>
        <fullName evidence="7">Deoxyribose-phosphate aldolase</fullName>
        <shortName evidence="7">DERA</shortName>
        <ecNumber evidence="7">4.1.2.4</ecNumber>
    </recommendedName>
    <alternativeName>
        <fullName evidence="7">2-deoxy-D-ribose 5-phosphate aldolase</fullName>
    </alternativeName>
    <alternativeName>
        <fullName evidence="7">Phosphodeoxyriboaldolase</fullName>
        <shortName evidence="7">Deoxyriboaldolase</shortName>
    </alternativeName>
</protein>
<proteinExistence type="inferred from homology"/>
<dbReference type="GO" id="GO:0005737">
    <property type="term" value="C:cytoplasm"/>
    <property type="evidence" value="ECO:0007669"/>
    <property type="project" value="UniProtKB-SubCell"/>
</dbReference>
<reference evidence="8" key="1">
    <citation type="submission" date="2021-01" db="EMBL/GenBank/DDBJ databases">
        <title>Fulvivirga kasyanovii gen. nov., sp nov., a novel member of the phylum Bacteroidetes isolated from seawater in a mussel farm.</title>
        <authorList>
            <person name="Zhao L.-H."/>
            <person name="Wang Z.-J."/>
        </authorList>
    </citation>
    <scope>NUCLEOTIDE SEQUENCE</scope>
    <source>
        <strain evidence="8">2943</strain>
    </source>
</reference>
<evidence type="ECO:0000256" key="5">
    <source>
        <dbReference type="ARBA" id="ARBA00048791"/>
    </source>
</evidence>
<dbReference type="PANTHER" id="PTHR10889:SF1">
    <property type="entry name" value="DEOXYRIBOSE-PHOSPHATE ALDOLASE"/>
    <property type="match status" value="1"/>
</dbReference>
<comment type="subcellular location">
    <subcellularLocation>
        <location evidence="7">Cytoplasm</location>
    </subcellularLocation>
</comment>
<evidence type="ECO:0000256" key="6">
    <source>
        <dbReference type="ARBA" id="ARBA00056337"/>
    </source>
</evidence>
<dbReference type="HAMAP" id="MF_00114">
    <property type="entry name" value="DeoC_type1"/>
    <property type="match status" value="1"/>
</dbReference>
<keyword evidence="4 7" id="KW-0704">Schiff base</keyword>
<dbReference type="GO" id="GO:0006018">
    <property type="term" value="P:2-deoxyribose 1-phosphate catabolic process"/>
    <property type="evidence" value="ECO:0007669"/>
    <property type="project" value="UniProtKB-UniRule"/>
</dbReference>
<keyword evidence="2 7" id="KW-0963">Cytoplasm</keyword>
<dbReference type="InterPro" id="IPR002915">
    <property type="entry name" value="DeoC/FbaB/LacD_aldolase"/>
</dbReference>
<organism evidence="8 9">
    <name type="scientific">Fulvivirga sediminis</name>
    <dbReference type="NCBI Taxonomy" id="2803949"/>
    <lineage>
        <taxon>Bacteria</taxon>
        <taxon>Pseudomonadati</taxon>
        <taxon>Bacteroidota</taxon>
        <taxon>Cytophagia</taxon>
        <taxon>Cytophagales</taxon>
        <taxon>Fulvivirgaceae</taxon>
        <taxon>Fulvivirga</taxon>
    </lineage>
</organism>
<dbReference type="EC" id="4.1.2.4" evidence="7"/>
<feature type="active site" description="Proton donor/acceptor" evidence="7">
    <location>
        <position position="182"/>
    </location>
</feature>
<evidence type="ECO:0000256" key="2">
    <source>
        <dbReference type="ARBA" id="ARBA00022490"/>
    </source>
</evidence>
<feature type="active site" description="Schiff-base intermediate with acetaldehyde" evidence="7">
    <location>
        <position position="153"/>
    </location>
</feature>